<reference evidence="13" key="1">
    <citation type="submission" date="2021-01" db="EMBL/GenBank/DDBJ databases">
        <authorList>
            <person name="Corre E."/>
            <person name="Pelletier E."/>
            <person name="Niang G."/>
            <person name="Scheremetjew M."/>
            <person name="Finn R."/>
            <person name="Kale V."/>
            <person name="Holt S."/>
            <person name="Cochrane G."/>
            <person name="Meng A."/>
            <person name="Brown T."/>
            <person name="Cohen L."/>
        </authorList>
    </citation>
    <scope>NUCLEOTIDE SEQUENCE</scope>
    <source>
        <strain evidence="13">CCMP644</strain>
    </source>
</reference>
<evidence type="ECO:0000256" key="3">
    <source>
        <dbReference type="ARBA" id="ARBA00022490"/>
    </source>
</evidence>
<dbReference type="InterPro" id="IPR000387">
    <property type="entry name" value="Tyr_Pase_dom"/>
</dbReference>
<dbReference type="GO" id="GO:0008486">
    <property type="term" value="F:diphosphoinositol-polyphosphate diphosphatase activity"/>
    <property type="evidence" value="ECO:0007669"/>
    <property type="project" value="UniProtKB-EC"/>
</dbReference>
<accession>A0A6U5BGK4</accession>
<evidence type="ECO:0000256" key="7">
    <source>
        <dbReference type="ARBA" id="ARBA00047562"/>
    </source>
</evidence>
<gene>
    <name evidence="13" type="ORF">HAND00432_LOCUS30226</name>
</gene>
<dbReference type="Gene3D" id="3.90.190.10">
    <property type="entry name" value="Protein tyrosine phosphatase superfamily"/>
    <property type="match status" value="1"/>
</dbReference>
<dbReference type="PRINTS" id="PR01911">
    <property type="entry name" value="PFDSPHPHTASE"/>
</dbReference>
<proteinExistence type="inferred from homology"/>
<comment type="subcellular location">
    <subcellularLocation>
        <location evidence="1">Cytoplasm</location>
    </subcellularLocation>
</comment>
<comment type="catalytic activity">
    <reaction evidence="9">
        <text>6-diphospho-1D-myo-inositol pentakisphosphate + H2O = 1D-myo-inositol hexakisphosphate + phosphate + H(+)</text>
        <dbReference type="Rhea" id="RHEA:79703"/>
        <dbReference type="ChEBI" id="CHEBI:15377"/>
        <dbReference type="ChEBI" id="CHEBI:15378"/>
        <dbReference type="ChEBI" id="CHEBI:43474"/>
        <dbReference type="ChEBI" id="CHEBI:58130"/>
        <dbReference type="ChEBI" id="CHEBI:230534"/>
        <dbReference type="EC" id="3.6.1.52"/>
    </reaction>
    <physiologicalReaction direction="left-to-right" evidence="9">
        <dbReference type="Rhea" id="RHEA:79704"/>
    </physiologicalReaction>
</comment>
<dbReference type="Pfam" id="PF03162">
    <property type="entry name" value="Y_phosphatase2"/>
    <property type="match status" value="1"/>
</dbReference>
<feature type="compositionally biased region" description="Basic and acidic residues" evidence="10">
    <location>
        <begin position="1"/>
        <end position="21"/>
    </location>
</feature>
<dbReference type="CDD" id="cd14528">
    <property type="entry name" value="PFA-DSP_Siw14"/>
    <property type="match status" value="1"/>
</dbReference>
<feature type="domain" description="Tyrosine-protein phosphatase" evidence="11">
    <location>
        <begin position="117"/>
        <end position="269"/>
    </location>
</feature>
<evidence type="ECO:0000256" key="4">
    <source>
        <dbReference type="ARBA" id="ARBA00022801"/>
    </source>
</evidence>
<protein>
    <recommendedName>
        <fullName evidence="2">diphosphoinositol-polyphosphate diphosphatase</fullName>
        <ecNumber evidence="2">3.6.1.52</ecNumber>
    </recommendedName>
</protein>
<comment type="similarity">
    <text evidence="5">Belongs to the protein-tyrosine phosphatase family. Atypical dual-specificity phosphatase Siw14-like subfamily.</text>
</comment>
<dbReference type="EMBL" id="HBFX01050184">
    <property type="protein sequence ID" value="CAD8979216.1"/>
    <property type="molecule type" value="Transcribed_RNA"/>
</dbReference>
<evidence type="ECO:0000256" key="6">
    <source>
        <dbReference type="ARBA" id="ARBA00047342"/>
    </source>
</evidence>
<dbReference type="InterPro" id="IPR020428">
    <property type="entry name" value="PFA-DSPs"/>
</dbReference>
<evidence type="ECO:0000256" key="8">
    <source>
        <dbReference type="ARBA" id="ARBA00047927"/>
    </source>
</evidence>
<dbReference type="PANTHER" id="PTHR31126">
    <property type="entry name" value="TYROSINE-PROTEIN PHOSPHATASE"/>
    <property type="match status" value="1"/>
</dbReference>
<dbReference type="PANTHER" id="PTHR31126:SF48">
    <property type="entry name" value="INOSITOL PHOSPHATASE SIW14"/>
    <property type="match status" value="1"/>
</dbReference>
<evidence type="ECO:0000256" key="1">
    <source>
        <dbReference type="ARBA" id="ARBA00004496"/>
    </source>
</evidence>
<evidence type="ECO:0000256" key="2">
    <source>
        <dbReference type="ARBA" id="ARBA00012527"/>
    </source>
</evidence>
<keyword evidence="3" id="KW-0963">Cytoplasm</keyword>
<dbReference type="PROSITE" id="PS00383">
    <property type="entry name" value="TYR_PHOSPHATASE_1"/>
    <property type="match status" value="1"/>
</dbReference>
<dbReference type="InterPro" id="IPR020422">
    <property type="entry name" value="TYR_PHOSPHATASE_DUAL_dom"/>
</dbReference>
<organism evidence="13">
    <name type="scientific">Hemiselmis andersenii</name>
    <name type="common">Cryptophyte alga</name>
    <dbReference type="NCBI Taxonomy" id="464988"/>
    <lineage>
        <taxon>Eukaryota</taxon>
        <taxon>Cryptophyceae</taxon>
        <taxon>Cryptomonadales</taxon>
        <taxon>Hemiselmidaceae</taxon>
        <taxon>Hemiselmis</taxon>
    </lineage>
</organism>
<feature type="compositionally biased region" description="Basic and acidic residues" evidence="10">
    <location>
        <begin position="54"/>
        <end position="67"/>
    </location>
</feature>
<feature type="domain" description="Tyrosine specific protein phosphatases" evidence="12">
    <location>
        <begin position="180"/>
        <end position="253"/>
    </location>
</feature>
<dbReference type="InterPro" id="IPR004861">
    <property type="entry name" value="Siw14-like"/>
</dbReference>
<comment type="catalytic activity">
    <reaction evidence="6">
        <text>5-diphospho-1D-myo-inositol 1,2,3,4,6-pentakisphosphate + H2O = 1D-myo-inositol hexakisphosphate + phosphate + H(+)</text>
        <dbReference type="Rhea" id="RHEA:22384"/>
        <dbReference type="ChEBI" id="CHEBI:15377"/>
        <dbReference type="ChEBI" id="CHEBI:15378"/>
        <dbReference type="ChEBI" id="CHEBI:43474"/>
        <dbReference type="ChEBI" id="CHEBI:58130"/>
        <dbReference type="ChEBI" id="CHEBI:58628"/>
        <dbReference type="EC" id="3.6.1.52"/>
    </reaction>
    <physiologicalReaction direction="left-to-right" evidence="6">
        <dbReference type="Rhea" id="RHEA:22385"/>
    </physiologicalReaction>
</comment>
<dbReference type="InterPro" id="IPR016130">
    <property type="entry name" value="Tyr_Pase_AS"/>
</dbReference>
<dbReference type="PROSITE" id="PS50056">
    <property type="entry name" value="TYR_PHOSPHATASE_2"/>
    <property type="match status" value="1"/>
</dbReference>
<dbReference type="SUPFAM" id="SSF52799">
    <property type="entry name" value="(Phosphotyrosine protein) phosphatases II"/>
    <property type="match status" value="1"/>
</dbReference>
<dbReference type="AlphaFoldDB" id="A0A6U5BGK4"/>
<evidence type="ECO:0000259" key="12">
    <source>
        <dbReference type="PROSITE" id="PS50056"/>
    </source>
</evidence>
<dbReference type="GO" id="GO:0016791">
    <property type="term" value="F:phosphatase activity"/>
    <property type="evidence" value="ECO:0007669"/>
    <property type="project" value="InterPro"/>
</dbReference>
<dbReference type="GO" id="GO:0005737">
    <property type="term" value="C:cytoplasm"/>
    <property type="evidence" value="ECO:0007669"/>
    <property type="project" value="UniProtKB-SubCell"/>
</dbReference>
<dbReference type="PROSITE" id="PS50054">
    <property type="entry name" value="TYR_PHOSPHATASE_DUAL"/>
    <property type="match status" value="1"/>
</dbReference>
<dbReference type="EC" id="3.6.1.52" evidence="2"/>
<sequence length="277" mass="32082">MQGRREWKPPPKADLRDKVPLEEEEEEYRSEVEGGWGGHAKHHGDVSSPRRAGGRREEEDVHPHPMLEDEKELLFRKRQQMKQRNVKDVLLVDSFKGGVDTMLLDRDGGDELHPPKNFAMVYRGVYRSAYPTKKNFSFLQKLGLNSVVYLCQEDYSGQVMQFYNAMGVTVFEHGVSGNKEPFVDISDEMIKTALQRLLDVRNHPVLIHCNQGKHRTGSLVGCLRAMNHWSMTAIFDEYRRFAGSKARRADQQFIELFHRKCPKVKTDPKYHPAWFIG</sequence>
<evidence type="ECO:0000256" key="5">
    <source>
        <dbReference type="ARBA" id="ARBA00044949"/>
    </source>
</evidence>
<dbReference type="FunFam" id="3.90.190.10:FF:000035">
    <property type="entry name" value="Tyrosine phosphatase, putative"/>
    <property type="match status" value="1"/>
</dbReference>
<comment type="catalytic activity">
    <reaction evidence="8">
        <text>1,5-bis(diphospho)-1D-myo-inositol 2,3,4,6-tetrakisphosphate + H2O = 1-diphospho-1D-myo-inositol 2,3,4,5,6-pentakisphosphate + phosphate + 2 H(+)</text>
        <dbReference type="Rhea" id="RHEA:79699"/>
        <dbReference type="ChEBI" id="CHEBI:15377"/>
        <dbReference type="ChEBI" id="CHEBI:15378"/>
        <dbReference type="ChEBI" id="CHEBI:43474"/>
        <dbReference type="ChEBI" id="CHEBI:74946"/>
        <dbReference type="ChEBI" id="CHEBI:77983"/>
        <dbReference type="EC" id="3.6.1.52"/>
    </reaction>
    <physiologicalReaction direction="left-to-right" evidence="8">
        <dbReference type="Rhea" id="RHEA:79700"/>
    </physiologicalReaction>
</comment>
<comment type="catalytic activity">
    <reaction evidence="7">
        <text>3,5-bis(diphospho)-1D-myo-inositol 1,2,4,6-tetrakisphosphate + H2O = 3-diphospho-1D-myo-inositol 1,2,4,5,6-pentakisphosphate + phosphate + 2 H(+)</text>
        <dbReference type="Rhea" id="RHEA:56312"/>
        <dbReference type="ChEBI" id="CHEBI:15377"/>
        <dbReference type="ChEBI" id="CHEBI:15378"/>
        <dbReference type="ChEBI" id="CHEBI:43474"/>
        <dbReference type="ChEBI" id="CHEBI:140372"/>
        <dbReference type="ChEBI" id="CHEBI:140374"/>
        <dbReference type="EC" id="3.6.1.52"/>
    </reaction>
    <physiologicalReaction direction="left-to-right" evidence="7">
        <dbReference type="Rhea" id="RHEA:56313"/>
    </physiologicalReaction>
</comment>
<keyword evidence="4" id="KW-0378">Hydrolase</keyword>
<evidence type="ECO:0000313" key="13">
    <source>
        <dbReference type="EMBL" id="CAD8979216.1"/>
    </source>
</evidence>
<evidence type="ECO:0000256" key="9">
    <source>
        <dbReference type="ARBA" id="ARBA00048424"/>
    </source>
</evidence>
<evidence type="ECO:0000259" key="11">
    <source>
        <dbReference type="PROSITE" id="PS50054"/>
    </source>
</evidence>
<feature type="region of interest" description="Disordered" evidence="10">
    <location>
        <begin position="1"/>
        <end position="67"/>
    </location>
</feature>
<name>A0A6U5BGK4_HEMAN</name>
<dbReference type="InterPro" id="IPR029021">
    <property type="entry name" value="Prot-tyrosine_phosphatase-like"/>
</dbReference>
<evidence type="ECO:0000256" key="10">
    <source>
        <dbReference type="SAM" id="MobiDB-lite"/>
    </source>
</evidence>